<feature type="compositionally biased region" description="Low complexity" evidence="1">
    <location>
        <begin position="15"/>
        <end position="27"/>
    </location>
</feature>
<sequence>LKSRGSGVESRIDTRPTPTTTTTRQPQNILPPNTPSWTKTPFSRPSHRRDRV</sequence>
<protein>
    <submittedName>
        <fullName evidence="2">Uncharacterized protein</fullName>
    </submittedName>
</protein>
<feature type="compositionally biased region" description="Polar residues" evidence="1">
    <location>
        <begin position="28"/>
        <end position="43"/>
    </location>
</feature>
<accession>A0A9P7SUR9</accession>
<keyword evidence="3" id="KW-1185">Reference proteome</keyword>
<evidence type="ECO:0000256" key="1">
    <source>
        <dbReference type="SAM" id="MobiDB-lite"/>
    </source>
</evidence>
<dbReference type="EMBL" id="SRPW01004818">
    <property type="protein sequence ID" value="KAG5980103.1"/>
    <property type="molecule type" value="Genomic_DNA"/>
</dbReference>
<feature type="non-terminal residue" evidence="2">
    <location>
        <position position="52"/>
    </location>
</feature>
<comment type="caution">
    <text evidence="2">The sequence shown here is derived from an EMBL/GenBank/DDBJ whole genome shotgun (WGS) entry which is preliminary data.</text>
</comment>
<name>A0A9P7SUR9_9HYPO</name>
<feature type="region of interest" description="Disordered" evidence="1">
    <location>
        <begin position="1"/>
        <end position="52"/>
    </location>
</feature>
<evidence type="ECO:0000313" key="3">
    <source>
        <dbReference type="Proteomes" id="UP000748025"/>
    </source>
</evidence>
<dbReference type="Proteomes" id="UP000748025">
    <property type="component" value="Unassembled WGS sequence"/>
</dbReference>
<reference evidence="2" key="1">
    <citation type="journal article" date="2020" name="bioRxiv">
        <title>Whole genome comparisons of ergot fungi reveals the divergence and evolution of species within the genus Claviceps are the result of varying mechanisms driving genome evolution and host range expansion.</title>
        <authorList>
            <person name="Wyka S.A."/>
            <person name="Mondo S.J."/>
            <person name="Liu M."/>
            <person name="Dettman J."/>
            <person name="Nalam V."/>
            <person name="Broders K.D."/>
        </authorList>
    </citation>
    <scope>NUCLEOTIDE SEQUENCE</scope>
    <source>
        <strain evidence="2">CCC 602</strain>
    </source>
</reference>
<dbReference type="AlphaFoldDB" id="A0A9P7SUR9"/>
<organism evidence="2 3">
    <name type="scientific">Claviceps pusilla</name>
    <dbReference type="NCBI Taxonomy" id="123648"/>
    <lineage>
        <taxon>Eukaryota</taxon>
        <taxon>Fungi</taxon>
        <taxon>Dikarya</taxon>
        <taxon>Ascomycota</taxon>
        <taxon>Pezizomycotina</taxon>
        <taxon>Sordariomycetes</taxon>
        <taxon>Hypocreomycetidae</taxon>
        <taxon>Hypocreales</taxon>
        <taxon>Clavicipitaceae</taxon>
        <taxon>Claviceps</taxon>
    </lineage>
</organism>
<gene>
    <name evidence="2" type="ORF">E4U43_006782</name>
</gene>
<evidence type="ECO:0000313" key="2">
    <source>
        <dbReference type="EMBL" id="KAG5980103.1"/>
    </source>
</evidence>
<proteinExistence type="predicted"/>
<feature type="non-terminal residue" evidence="2">
    <location>
        <position position="1"/>
    </location>
</feature>